<evidence type="ECO:0000313" key="4">
    <source>
        <dbReference type="EMBL" id="KAL1884191.1"/>
    </source>
</evidence>
<dbReference type="Proteomes" id="UP001586593">
    <property type="component" value="Unassembled WGS sequence"/>
</dbReference>
<proteinExistence type="inferred from homology"/>
<dbReference type="PANTHER" id="PTHR43283:SF17">
    <property type="entry name" value="(LOVD), PUTATIVE (AFU_ORTHOLOGUE AFUA_5G00920)-RELATED"/>
    <property type="match status" value="1"/>
</dbReference>
<dbReference type="Pfam" id="PF00144">
    <property type="entry name" value="Beta-lactamase"/>
    <property type="match status" value="1"/>
</dbReference>
<evidence type="ECO:0000313" key="5">
    <source>
        <dbReference type="Proteomes" id="UP001586593"/>
    </source>
</evidence>
<feature type="domain" description="Beta-lactamase-related" evidence="3">
    <location>
        <begin position="5"/>
        <end position="376"/>
    </location>
</feature>
<keyword evidence="2" id="KW-0378">Hydrolase</keyword>
<keyword evidence="5" id="KW-1185">Reference proteome</keyword>
<dbReference type="Gene3D" id="3.40.710.10">
    <property type="entry name" value="DD-peptidase/beta-lactamase superfamily"/>
    <property type="match status" value="1"/>
</dbReference>
<dbReference type="SUPFAM" id="SSF56601">
    <property type="entry name" value="beta-lactamase/transpeptidase-like"/>
    <property type="match status" value="1"/>
</dbReference>
<accession>A0ABR3Y7B4</accession>
<dbReference type="PANTHER" id="PTHR43283">
    <property type="entry name" value="BETA-LACTAMASE-RELATED"/>
    <property type="match status" value="1"/>
</dbReference>
<evidence type="ECO:0000256" key="2">
    <source>
        <dbReference type="ARBA" id="ARBA00022801"/>
    </source>
</evidence>
<evidence type="ECO:0000259" key="3">
    <source>
        <dbReference type="Pfam" id="PF00144"/>
    </source>
</evidence>
<sequence length="396" mass="43376">MASDFEAIVKKAVESREIAGAVFLAADKSGKFQYSGVFGYSSLEPGAEKTLQDDALFTLMSGTKLITTICALQVVEDGKIGLDDDVSSLLPSLAAQPVLVGFADDGAPQFEPRRNPITLRHLLTHSSGVGYQFMDPDLARWAQVTGRPDVWNSRTSAKLEETFDSPLLFQPGEGWRYGAGVDWAGRVVEVLTGQSLEDHVRERILKPLGVDGLSFFPERRPELASRLFPTLPVRSPETGKIVHGAFQAKKEVDCKGGHGLHGDVKTYLRVLQSLLADDGVLLKSETVAAMSLPQLTPASKKELLQITKDTTYWVGYFPETEEWDFGLGGLLVDGDGDEYRKRGALLWGGMYNMSWILDRKAGVCAVVGTQFLPTGDFPMKKIVHAFEQFVYANAQA</sequence>
<gene>
    <name evidence="4" type="ORF">VTK73DRAFT_5327</name>
</gene>
<dbReference type="EMBL" id="JAZHXJ010000003">
    <property type="protein sequence ID" value="KAL1884191.1"/>
    <property type="molecule type" value="Genomic_DNA"/>
</dbReference>
<comment type="similarity">
    <text evidence="1">Belongs to the class-A beta-lactamase family.</text>
</comment>
<comment type="caution">
    <text evidence="4">The sequence shown here is derived from an EMBL/GenBank/DDBJ whole genome shotgun (WGS) entry which is preliminary data.</text>
</comment>
<protein>
    <recommendedName>
        <fullName evidence="3">Beta-lactamase-related domain-containing protein</fullName>
    </recommendedName>
</protein>
<name>A0ABR3Y7B4_9PEZI</name>
<reference evidence="4 5" key="1">
    <citation type="journal article" date="2024" name="Commun. Biol.">
        <title>Comparative genomic analysis of thermophilic fungi reveals convergent evolutionary adaptations and gene losses.</title>
        <authorList>
            <person name="Steindorff A.S."/>
            <person name="Aguilar-Pontes M.V."/>
            <person name="Robinson A.J."/>
            <person name="Andreopoulos B."/>
            <person name="LaButti K."/>
            <person name="Kuo A."/>
            <person name="Mondo S."/>
            <person name="Riley R."/>
            <person name="Otillar R."/>
            <person name="Haridas S."/>
            <person name="Lipzen A."/>
            <person name="Grimwood J."/>
            <person name="Schmutz J."/>
            <person name="Clum A."/>
            <person name="Reid I.D."/>
            <person name="Moisan M.C."/>
            <person name="Butler G."/>
            <person name="Nguyen T.T.M."/>
            <person name="Dewar K."/>
            <person name="Conant G."/>
            <person name="Drula E."/>
            <person name="Henrissat B."/>
            <person name="Hansel C."/>
            <person name="Singer S."/>
            <person name="Hutchinson M.I."/>
            <person name="de Vries R.P."/>
            <person name="Natvig D.O."/>
            <person name="Powell A.J."/>
            <person name="Tsang A."/>
            <person name="Grigoriev I.V."/>
        </authorList>
    </citation>
    <scope>NUCLEOTIDE SEQUENCE [LARGE SCALE GENOMIC DNA]</scope>
    <source>
        <strain evidence="4 5">ATCC 24622</strain>
    </source>
</reference>
<dbReference type="InterPro" id="IPR050789">
    <property type="entry name" value="Diverse_Enzym_Activities"/>
</dbReference>
<dbReference type="InterPro" id="IPR001466">
    <property type="entry name" value="Beta-lactam-related"/>
</dbReference>
<dbReference type="InterPro" id="IPR012338">
    <property type="entry name" value="Beta-lactam/transpept-like"/>
</dbReference>
<organism evidence="4 5">
    <name type="scientific">Phialemonium thermophilum</name>
    <dbReference type="NCBI Taxonomy" id="223376"/>
    <lineage>
        <taxon>Eukaryota</taxon>
        <taxon>Fungi</taxon>
        <taxon>Dikarya</taxon>
        <taxon>Ascomycota</taxon>
        <taxon>Pezizomycotina</taxon>
        <taxon>Sordariomycetes</taxon>
        <taxon>Sordariomycetidae</taxon>
        <taxon>Cephalothecales</taxon>
        <taxon>Cephalothecaceae</taxon>
        <taxon>Phialemonium</taxon>
    </lineage>
</organism>
<evidence type="ECO:0000256" key="1">
    <source>
        <dbReference type="ARBA" id="ARBA00009009"/>
    </source>
</evidence>